<proteinExistence type="predicted"/>
<dbReference type="AlphaFoldDB" id="A0A379LIP9"/>
<dbReference type="Proteomes" id="UP000254123">
    <property type="component" value="Unassembled WGS sequence"/>
</dbReference>
<dbReference type="RefSeq" id="WP_051584332.1">
    <property type="nucleotide sequence ID" value="NZ_CAJHAQ010000001.1"/>
</dbReference>
<sequence>MAVINLPIVGGAYKDPNTVIGCQSCINLYPEVTQGSEKTVSALLPTPAMRTLYGSGEPAKCRAMTTLSDGNLYAVYGTKLYKLDSAGFHQMPDVDIDGDNPVIVAENSRYACFISDSTVYTLDMLNNKWEQYGAALLYPADDVVTLAQRFIFNRRDTGQIFWTDTLSTNIDALSFATAEANPDNVTALKSHNKQLWIFGEESTEIWYSTGDKDLPFAPMQGTSINAGCLQTKTIQEFGGSLAWLSNTANGKAQVVITEGYQVQRISNHALEKELSSYDLTDASAYVYQENGHSFYAINIPKAQKTWVFDGATGLWHERAIFKDGSFKRHPAEYHAMYKGEHIFAHVDRLLLMGNCIGCFDILGDEVLPQVRERTTHAVSRTKGMIRHNRLTLIAQQATGMDSTTDPQVMLSWSDDDGVSWSDTRWRSLGKRGEHKKRTFWARLGASRNRAYRIRVTDAATLVITGAELEVN</sequence>
<gene>
    <name evidence="1" type="ORF">NCTC10526_00734</name>
</gene>
<dbReference type="InterPro" id="IPR021098">
    <property type="entry name" value="Phage_P22_Gp10"/>
</dbReference>
<keyword evidence="2" id="KW-1185">Reference proteome</keyword>
<accession>A0A379LIP9</accession>
<dbReference type="STRING" id="1123034.GCA_000685805_00540"/>
<dbReference type="Pfam" id="PF11134">
    <property type="entry name" value="Phage_stabilise"/>
    <property type="match status" value="1"/>
</dbReference>
<evidence type="ECO:0000313" key="1">
    <source>
        <dbReference type="EMBL" id="SUD90408.1"/>
    </source>
</evidence>
<evidence type="ECO:0000313" key="2">
    <source>
        <dbReference type="Proteomes" id="UP000254123"/>
    </source>
</evidence>
<name>A0A379LIP9_9GAMM</name>
<organism evidence="1 2">
    <name type="scientific">Psychrobacter phenylpyruvicus</name>
    <dbReference type="NCBI Taxonomy" id="29432"/>
    <lineage>
        <taxon>Bacteria</taxon>
        <taxon>Pseudomonadati</taxon>
        <taxon>Pseudomonadota</taxon>
        <taxon>Gammaproteobacteria</taxon>
        <taxon>Moraxellales</taxon>
        <taxon>Moraxellaceae</taxon>
        <taxon>Psychrobacter</taxon>
    </lineage>
</organism>
<dbReference type="EMBL" id="UGVC01000001">
    <property type="protein sequence ID" value="SUD90408.1"/>
    <property type="molecule type" value="Genomic_DNA"/>
</dbReference>
<protein>
    <submittedName>
        <fullName evidence="1">Phage stabilisation protein</fullName>
    </submittedName>
</protein>
<reference evidence="1 2" key="1">
    <citation type="submission" date="2018-06" db="EMBL/GenBank/DDBJ databases">
        <authorList>
            <consortium name="Pathogen Informatics"/>
            <person name="Doyle S."/>
        </authorList>
    </citation>
    <scope>NUCLEOTIDE SEQUENCE [LARGE SCALE GENOMIC DNA]</scope>
    <source>
        <strain evidence="1 2">NCTC10526</strain>
    </source>
</reference>